<proteinExistence type="predicted"/>
<gene>
    <name evidence="1" type="ORF">IAC29_04710</name>
</gene>
<protein>
    <submittedName>
        <fullName evidence="1">Type IX secretion system membrane protein PorP/SprF</fullName>
    </submittedName>
</protein>
<reference evidence="1" key="2">
    <citation type="journal article" date="2021" name="PeerJ">
        <title>Extensive microbial diversity within the chicken gut microbiome revealed by metagenomics and culture.</title>
        <authorList>
            <person name="Gilroy R."/>
            <person name="Ravi A."/>
            <person name="Getino M."/>
            <person name="Pursley I."/>
            <person name="Horton D.L."/>
            <person name="Alikhan N.F."/>
            <person name="Baker D."/>
            <person name="Gharbi K."/>
            <person name="Hall N."/>
            <person name="Watson M."/>
            <person name="Adriaenssens E.M."/>
            <person name="Foster-Nyarko E."/>
            <person name="Jarju S."/>
            <person name="Secka A."/>
            <person name="Antonio M."/>
            <person name="Oren A."/>
            <person name="Chaudhuri R.R."/>
            <person name="La Ragione R."/>
            <person name="Hildebrand F."/>
            <person name="Pallen M.J."/>
        </authorList>
    </citation>
    <scope>NUCLEOTIDE SEQUENCE</scope>
    <source>
        <strain evidence="1">20514</strain>
    </source>
</reference>
<sequence length="160" mass="17821">MDFGIQYHRSLGSGRSITAGVTGGYRQTLTIHNTFNVTDNADSSVVADKTRASTTQAIPAHLGAGISFASDKFTAGVDYSFYKYSSLDTGSDIIKYKDRNRLTAGITYVPSRYDVRRYWKRIKFQMGAYVDDSYLTASGSRGLTFGVTFGESWFVRKRLE</sequence>
<dbReference type="EMBL" id="JADIMQ010000068">
    <property type="protein sequence ID" value="MBO8448554.1"/>
    <property type="molecule type" value="Genomic_DNA"/>
</dbReference>
<evidence type="ECO:0000313" key="2">
    <source>
        <dbReference type="Proteomes" id="UP000810252"/>
    </source>
</evidence>
<dbReference type="Pfam" id="PF11751">
    <property type="entry name" value="PorP_SprF"/>
    <property type="match status" value="1"/>
</dbReference>
<evidence type="ECO:0000313" key="1">
    <source>
        <dbReference type="EMBL" id="MBO8448554.1"/>
    </source>
</evidence>
<dbReference type="AlphaFoldDB" id="A0A9D9ENU3"/>
<reference evidence="1" key="1">
    <citation type="submission" date="2020-10" db="EMBL/GenBank/DDBJ databases">
        <authorList>
            <person name="Gilroy R."/>
        </authorList>
    </citation>
    <scope>NUCLEOTIDE SEQUENCE</scope>
    <source>
        <strain evidence="1">20514</strain>
    </source>
</reference>
<accession>A0A9D9ENU3</accession>
<dbReference type="Gene3D" id="2.40.160.60">
    <property type="entry name" value="Outer membrane protein transport protein (OMPP1/FadL/TodX)"/>
    <property type="match status" value="1"/>
</dbReference>
<dbReference type="Proteomes" id="UP000810252">
    <property type="component" value="Unassembled WGS sequence"/>
</dbReference>
<comment type="caution">
    <text evidence="1">The sequence shown here is derived from an EMBL/GenBank/DDBJ whole genome shotgun (WGS) entry which is preliminary data.</text>
</comment>
<organism evidence="1 2">
    <name type="scientific">Candidatus Cryptobacteroides merdigallinarum</name>
    <dbReference type="NCBI Taxonomy" id="2840770"/>
    <lineage>
        <taxon>Bacteria</taxon>
        <taxon>Pseudomonadati</taxon>
        <taxon>Bacteroidota</taxon>
        <taxon>Bacteroidia</taxon>
        <taxon>Bacteroidales</taxon>
        <taxon>Candidatus Cryptobacteroides</taxon>
    </lineage>
</organism>
<name>A0A9D9ENU3_9BACT</name>
<dbReference type="InterPro" id="IPR019861">
    <property type="entry name" value="PorP/SprF_Bacteroidetes"/>
</dbReference>